<evidence type="ECO:0000313" key="1">
    <source>
        <dbReference type="EMBL" id="CDW37260.1"/>
    </source>
</evidence>
<dbReference type="AlphaFoldDB" id="A0A0K2UGN9"/>
<protein>
    <submittedName>
        <fullName evidence="1">Uncharacterized protein</fullName>
    </submittedName>
</protein>
<accession>A0A0K2UGN9</accession>
<reference evidence="1" key="1">
    <citation type="submission" date="2014-05" db="EMBL/GenBank/DDBJ databases">
        <authorList>
            <person name="Chronopoulou M."/>
        </authorList>
    </citation>
    <scope>NUCLEOTIDE SEQUENCE</scope>
    <source>
        <tissue evidence="1">Whole organism</tissue>
    </source>
</reference>
<proteinExistence type="predicted"/>
<name>A0A0K2UGN9_LEPSM</name>
<organism evidence="1">
    <name type="scientific">Lepeophtheirus salmonis</name>
    <name type="common">Salmon louse</name>
    <name type="synonym">Caligus salmonis</name>
    <dbReference type="NCBI Taxonomy" id="72036"/>
    <lineage>
        <taxon>Eukaryota</taxon>
        <taxon>Metazoa</taxon>
        <taxon>Ecdysozoa</taxon>
        <taxon>Arthropoda</taxon>
        <taxon>Crustacea</taxon>
        <taxon>Multicrustacea</taxon>
        <taxon>Hexanauplia</taxon>
        <taxon>Copepoda</taxon>
        <taxon>Siphonostomatoida</taxon>
        <taxon>Caligidae</taxon>
        <taxon>Lepeophtheirus</taxon>
    </lineage>
</organism>
<dbReference type="EMBL" id="HACA01019899">
    <property type="protein sequence ID" value="CDW37260.1"/>
    <property type="molecule type" value="Transcribed_RNA"/>
</dbReference>
<sequence length="55" mass="6375">MEEEKIDTAHIRAIMISAAARYTAFKLKIPNLTNDVSWRYTFGLIKYFPSTSARH</sequence>